<keyword evidence="2" id="KW-1185">Reference proteome</keyword>
<accession>A0ACB8V8A1</accession>
<dbReference type="Proteomes" id="UP000831701">
    <property type="component" value="Chromosome 24"/>
</dbReference>
<name>A0ACB8V8A1_9TELE</name>
<comment type="caution">
    <text evidence="1">The sequence shown here is derived from an EMBL/GenBank/DDBJ whole genome shotgun (WGS) entry which is preliminary data.</text>
</comment>
<reference evidence="1" key="1">
    <citation type="submission" date="2022-04" db="EMBL/GenBank/DDBJ databases">
        <title>Jade perch genome.</title>
        <authorList>
            <person name="Chao B."/>
        </authorList>
    </citation>
    <scope>NUCLEOTIDE SEQUENCE</scope>
    <source>
        <strain evidence="1">CB-2022</strain>
    </source>
</reference>
<protein>
    <submittedName>
        <fullName evidence="1">Uncharacterized protein</fullName>
    </submittedName>
</protein>
<dbReference type="EMBL" id="CM041554">
    <property type="protein sequence ID" value="KAI3351570.1"/>
    <property type="molecule type" value="Genomic_DNA"/>
</dbReference>
<sequence>MFFFFLSCAGERPEDPQDLLQEVQEAPTPQSHPVQEGEGFPLCTG</sequence>
<gene>
    <name evidence="1" type="ORF">L3Q82_020410</name>
</gene>
<evidence type="ECO:0000313" key="2">
    <source>
        <dbReference type="Proteomes" id="UP000831701"/>
    </source>
</evidence>
<evidence type="ECO:0000313" key="1">
    <source>
        <dbReference type="EMBL" id="KAI3351570.1"/>
    </source>
</evidence>
<proteinExistence type="predicted"/>
<organism evidence="1 2">
    <name type="scientific">Scortum barcoo</name>
    <name type="common">barcoo grunter</name>
    <dbReference type="NCBI Taxonomy" id="214431"/>
    <lineage>
        <taxon>Eukaryota</taxon>
        <taxon>Metazoa</taxon>
        <taxon>Chordata</taxon>
        <taxon>Craniata</taxon>
        <taxon>Vertebrata</taxon>
        <taxon>Euteleostomi</taxon>
        <taxon>Actinopterygii</taxon>
        <taxon>Neopterygii</taxon>
        <taxon>Teleostei</taxon>
        <taxon>Neoteleostei</taxon>
        <taxon>Acanthomorphata</taxon>
        <taxon>Eupercaria</taxon>
        <taxon>Centrarchiformes</taxon>
        <taxon>Terapontoidei</taxon>
        <taxon>Terapontidae</taxon>
        <taxon>Scortum</taxon>
    </lineage>
</organism>